<dbReference type="EMBL" id="FNPG01000026">
    <property type="protein sequence ID" value="SDY64609.1"/>
    <property type="molecule type" value="Genomic_DNA"/>
</dbReference>
<keyword evidence="6" id="KW-0624">Polysaccharide degradation</keyword>
<evidence type="ECO:0000256" key="2">
    <source>
        <dbReference type="ARBA" id="ARBA00022801"/>
    </source>
</evidence>
<dbReference type="GO" id="GO:0009986">
    <property type="term" value="C:cell surface"/>
    <property type="evidence" value="ECO:0007669"/>
    <property type="project" value="TreeGrafter"/>
</dbReference>
<dbReference type="InterPro" id="IPR018087">
    <property type="entry name" value="Glyco_hydro_5_CS"/>
</dbReference>
<evidence type="ECO:0000259" key="8">
    <source>
        <dbReference type="Pfam" id="PF00150"/>
    </source>
</evidence>
<dbReference type="InterPro" id="IPR017853">
    <property type="entry name" value="GH"/>
</dbReference>
<dbReference type="Proteomes" id="UP000183918">
    <property type="component" value="Unassembled WGS sequence"/>
</dbReference>
<feature type="domain" description="Glycoside hydrolase family 5" evidence="8">
    <location>
        <begin position="22"/>
        <end position="316"/>
    </location>
</feature>
<keyword evidence="3" id="KW-0136">Cellulose degradation</keyword>
<gene>
    <name evidence="9" type="ORF">SAMN02910414_02038</name>
</gene>
<dbReference type="Pfam" id="PF00150">
    <property type="entry name" value="Cellulase"/>
    <property type="match status" value="1"/>
</dbReference>
<dbReference type="GO" id="GO:0030245">
    <property type="term" value="P:cellulose catabolic process"/>
    <property type="evidence" value="ECO:0007669"/>
    <property type="project" value="UniProtKB-KW"/>
</dbReference>
<dbReference type="InterPro" id="IPR050386">
    <property type="entry name" value="Glycosyl_hydrolase_5"/>
</dbReference>
<evidence type="ECO:0000256" key="1">
    <source>
        <dbReference type="ARBA" id="ARBA00005641"/>
    </source>
</evidence>
<evidence type="ECO:0000313" key="9">
    <source>
        <dbReference type="EMBL" id="SDY64609.1"/>
    </source>
</evidence>
<dbReference type="GO" id="GO:0005576">
    <property type="term" value="C:extracellular region"/>
    <property type="evidence" value="ECO:0007669"/>
    <property type="project" value="TreeGrafter"/>
</dbReference>
<protein>
    <submittedName>
        <fullName evidence="9">Aryl-phospho-beta-D-glucosidase BglC, GH1 family</fullName>
    </submittedName>
</protein>
<keyword evidence="2 7" id="KW-0378">Hydrolase</keyword>
<dbReference type="RefSeq" id="WP_074718633.1">
    <property type="nucleotide sequence ID" value="NZ_FNPG01000026.1"/>
</dbReference>
<dbReference type="GO" id="GO:0008422">
    <property type="term" value="F:beta-glucosidase activity"/>
    <property type="evidence" value="ECO:0007669"/>
    <property type="project" value="TreeGrafter"/>
</dbReference>
<reference evidence="9 10" key="1">
    <citation type="submission" date="2016-10" db="EMBL/GenBank/DDBJ databases">
        <authorList>
            <person name="de Groot N.N."/>
        </authorList>
    </citation>
    <scope>NUCLEOTIDE SEQUENCE [LARGE SCALE GENOMIC DNA]</scope>
    <source>
        <strain evidence="9 10">DSM 14045</strain>
    </source>
</reference>
<keyword evidence="4" id="KW-0119">Carbohydrate metabolism</keyword>
<sequence length="345" mass="40094">MDLRSGINLGGFLSQCEHSQQHYEEFITRKDLETISNWGFDHVRLPIDYEVFETEDASEIVSGYEKVKEVVEWAKDNNLSIILDLHKAYGYDFNNAGEEANSLFKSEKLQDRFIALWDKISKYFKDYDNVAFELLNEVVEEENADAWNKLIAKTVKAIRKNAPDSYIIYGGIQWNSAKTLKFLEQPLDDKIMFTFHFYEPLLFTHQKAYWVKTMDPEWVVNYPGTKEDYYTRSKIIGDQGKAVYESGLDYIGQNLIEDLVQDAINAAKNAGVKLYCGEFGVIDQAPIEDTLRWFSDVNEVFSKYNIGYAIWNYKEKDFGISGSHYESIREDLLKVWTNKTKECSV</sequence>
<dbReference type="PROSITE" id="PS00659">
    <property type="entry name" value="GLYCOSYL_HYDROL_F5"/>
    <property type="match status" value="1"/>
</dbReference>
<accession>A0A1H3LKD6</accession>
<name>A0A1H3LKD6_9FIRM</name>
<dbReference type="Gene3D" id="3.20.20.80">
    <property type="entry name" value="Glycosidases"/>
    <property type="match status" value="1"/>
</dbReference>
<dbReference type="SUPFAM" id="SSF51445">
    <property type="entry name" value="(Trans)glycosidases"/>
    <property type="match status" value="1"/>
</dbReference>
<keyword evidence="10" id="KW-1185">Reference proteome</keyword>
<dbReference type="InterPro" id="IPR001547">
    <property type="entry name" value="Glyco_hydro_5"/>
</dbReference>
<dbReference type="AlphaFoldDB" id="A0A1H3LKD6"/>
<keyword evidence="5 7" id="KW-0326">Glycosidase</keyword>
<dbReference type="PANTHER" id="PTHR31297:SF41">
    <property type="entry name" value="ENDOGLUCANASE, PUTATIVE (AFU_ORTHOLOGUE AFUA_5G01830)-RELATED"/>
    <property type="match status" value="1"/>
</dbReference>
<dbReference type="STRING" id="1122142.SAMN02910414_02038"/>
<evidence type="ECO:0000256" key="4">
    <source>
        <dbReference type="ARBA" id="ARBA00023277"/>
    </source>
</evidence>
<evidence type="ECO:0000256" key="7">
    <source>
        <dbReference type="RuleBase" id="RU361153"/>
    </source>
</evidence>
<dbReference type="OrthoDB" id="9800475at2"/>
<evidence type="ECO:0000256" key="5">
    <source>
        <dbReference type="ARBA" id="ARBA00023295"/>
    </source>
</evidence>
<dbReference type="PANTHER" id="PTHR31297">
    <property type="entry name" value="GLUCAN ENDO-1,6-BETA-GLUCOSIDASE B"/>
    <property type="match status" value="1"/>
</dbReference>
<comment type="similarity">
    <text evidence="1 7">Belongs to the glycosyl hydrolase 5 (cellulase A) family.</text>
</comment>
<evidence type="ECO:0000256" key="3">
    <source>
        <dbReference type="ARBA" id="ARBA00023001"/>
    </source>
</evidence>
<organism evidence="9 10">
    <name type="scientific">Lachnobacterium bovis DSM 14045</name>
    <dbReference type="NCBI Taxonomy" id="1122142"/>
    <lineage>
        <taxon>Bacteria</taxon>
        <taxon>Bacillati</taxon>
        <taxon>Bacillota</taxon>
        <taxon>Clostridia</taxon>
        <taxon>Lachnospirales</taxon>
        <taxon>Lachnospiraceae</taxon>
        <taxon>Lachnobacterium</taxon>
    </lineage>
</organism>
<proteinExistence type="inferred from homology"/>
<evidence type="ECO:0000313" key="10">
    <source>
        <dbReference type="Proteomes" id="UP000183918"/>
    </source>
</evidence>
<evidence type="ECO:0000256" key="6">
    <source>
        <dbReference type="ARBA" id="ARBA00023326"/>
    </source>
</evidence>